<proteinExistence type="predicted"/>
<name>A0A5N5IXT9_9FLAO</name>
<keyword evidence="2" id="KW-1185">Reference proteome</keyword>
<accession>A0A5N5IXT9</accession>
<evidence type="ECO:0000313" key="1">
    <source>
        <dbReference type="EMBL" id="KAB5491508.1"/>
    </source>
</evidence>
<protein>
    <submittedName>
        <fullName evidence="1">Uncharacterized protein</fullName>
    </submittedName>
</protein>
<evidence type="ECO:0000313" key="2">
    <source>
        <dbReference type="Proteomes" id="UP000319204"/>
    </source>
</evidence>
<comment type="caution">
    <text evidence="1">The sequence shown here is derived from an EMBL/GenBank/DDBJ whole genome shotgun (WGS) entry which is preliminary data.</text>
</comment>
<dbReference type="AlphaFoldDB" id="A0A5N5IXT9"/>
<dbReference type="OrthoDB" id="1439678at2"/>
<dbReference type="RefSeq" id="WP_151888663.1">
    <property type="nucleotide sequence ID" value="NZ_VNIK02000001.1"/>
</dbReference>
<sequence>MSHVSLFSMTFGDLKPKDTSGYKELSYDPLRHDPLIYCIIEETNYGRYLKIPEESTKYYTYVVDSLNNGIIYVSSYAGDK</sequence>
<organism evidence="1 2">
    <name type="scientific">Flagellimonas hadalis</name>
    <dbReference type="NCBI Taxonomy" id="2597517"/>
    <lineage>
        <taxon>Bacteria</taxon>
        <taxon>Pseudomonadati</taxon>
        <taxon>Bacteroidota</taxon>
        <taxon>Flavobacteriia</taxon>
        <taxon>Flavobacteriales</taxon>
        <taxon>Flavobacteriaceae</taxon>
        <taxon>Flagellimonas</taxon>
    </lineage>
</organism>
<gene>
    <name evidence="1" type="ORF">FOT42_000755</name>
</gene>
<reference evidence="1" key="1">
    <citation type="submission" date="2019-10" db="EMBL/GenBank/DDBJ databases">
        <title>Muricauda hadale sp. nov., a piezophilic bacterium isolated from hadopelagic water of the Mariana Trench.</title>
        <authorList>
            <person name="Wei Y."/>
        </authorList>
    </citation>
    <scope>NUCLEOTIDE SEQUENCE [LARGE SCALE GENOMIC DNA]</scope>
    <source>
        <strain evidence="1">MT-229</strain>
    </source>
</reference>
<dbReference type="EMBL" id="VNIK02000001">
    <property type="protein sequence ID" value="KAB5491508.1"/>
    <property type="molecule type" value="Genomic_DNA"/>
</dbReference>
<dbReference type="Proteomes" id="UP000319204">
    <property type="component" value="Unassembled WGS sequence"/>
</dbReference>